<dbReference type="Pfam" id="PF00107">
    <property type="entry name" value="ADH_zinc_N"/>
    <property type="match status" value="1"/>
</dbReference>
<evidence type="ECO:0000313" key="17">
    <source>
        <dbReference type="Proteomes" id="UP000053718"/>
    </source>
</evidence>
<dbReference type="EMBL" id="JPIN01000017">
    <property type="protein sequence ID" value="KFZ27824.1"/>
    <property type="molecule type" value="Genomic_DNA"/>
</dbReference>
<keyword evidence="7 14" id="KW-0520">NAD</keyword>
<proteinExistence type="inferred from homology"/>
<dbReference type="EC" id="1.1.1.284" evidence="14"/>
<organism evidence="16 17">
    <name type="scientific">Pseudidiomarina atlantica</name>
    <dbReference type="NCBI Taxonomy" id="1517416"/>
    <lineage>
        <taxon>Bacteria</taxon>
        <taxon>Pseudomonadati</taxon>
        <taxon>Pseudomonadota</taxon>
        <taxon>Gammaproteobacteria</taxon>
        <taxon>Alteromonadales</taxon>
        <taxon>Idiomarinaceae</taxon>
        <taxon>Pseudidiomarina</taxon>
    </lineage>
</organism>
<dbReference type="InterPro" id="IPR020843">
    <property type="entry name" value="ER"/>
</dbReference>
<comment type="catalytic activity">
    <reaction evidence="11">
        <text>S-nitrosoglutathione + NADH + H(+) = S-(hydroxysulfenamide)glutathione + NAD(+)</text>
        <dbReference type="Rhea" id="RHEA:78371"/>
        <dbReference type="ChEBI" id="CHEBI:15378"/>
        <dbReference type="ChEBI" id="CHEBI:57540"/>
        <dbReference type="ChEBI" id="CHEBI:57945"/>
        <dbReference type="ChEBI" id="CHEBI:145544"/>
        <dbReference type="ChEBI" id="CHEBI:229723"/>
    </reaction>
    <physiologicalReaction direction="left-to-right" evidence="11">
        <dbReference type="Rhea" id="RHEA:78372"/>
    </physiologicalReaction>
</comment>
<dbReference type="CDD" id="cd08300">
    <property type="entry name" value="alcohol_DH_class_III"/>
    <property type="match status" value="1"/>
</dbReference>
<comment type="catalytic activity">
    <reaction evidence="13">
        <text>a primary alcohol + NAD(+) = an aldehyde + NADH + H(+)</text>
        <dbReference type="Rhea" id="RHEA:10736"/>
        <dbReference type="ChEBI" id="CHEBI:15378"/>
        <dbReference type="ChEBI" id="CHEBI:15734"/>
        <dbReference type="ChEBI" id="CHEBI:17478"/>
        <dbReference type="ChEBI" id="CHEBI:57540"/>
        <dbReference type="ChEBI" id="CHEBI:57945"/>
        <dbReference type="EC" id="1.1.1.1"/>
    </reaction>
</comment>
<accession>A0A094IPR8</accession>
<dbReference type="eggNOG" id="COG1062">
    <property type="taxonomic scope" value="Bacteria"/>
</dbReference>
<evidence type="ECO:0000256" key="9">
    <source>
        <dbReference type="ARBA" id="ARBA00047793"/>
    </source>
</evidence>
<comment type="catalytic activity">
    <reaction evidence="10 14">
        <text>S-(hydroxymethyl)glutathione + NAD(+) = S-formylglutathione + NADH + H(+)</text>
        <dbReference type="Rhea" id="RHEA:19985"/>
        <dbReference type="ChEBI" id="CHEBI:15378"/>
        <dbReference type="ChEBI" id="CHEBI:57540"/>
        <dbReference type="ChEBI" id="CHEBI:57688"/>
        <dbReference type="ChEBI" id="CHEBI:57945"/>
        <dbReference type="ChEBI" id="CHEBI:58758"/>
        <dbReference type="EC" id="1.1.1.284"/>
    </reaction>
</comment>
<dbReference type="GO" id="GO:0080007">
    <property type="term" value="F:S-nitrosoglutathione reductase (NADH) activity"/>
    <property type="evidence" value="ECO:0007669"/>
    <property type="project" value="RHEA"/>
</dbReference>
<keyword evidence="6 14" id="KW-0560">Oxidoreductase</keyword>
<comment type="catalytic activity">
    <reaction evidence="12">
        <text>a secondary alcohol + NAD(+) = a ketone + NADH + H(+)</text>
        <dbReference type="Rhea" id="RHEA:10740"/>
        <dbReference type="ChEBI" id="CHEBI:15378"/>
        <dbReference type="ChEBI" id="CHEBI:17087"/>
        <dbReference type="ChEBI" id="CHEBI:35681"/>
        <dbReference type="ChEBI" id="CHEBI:57540"/>
        <dbReference type="ChEBI" id="CHEBI:57945"/>
        <dbReference type="EC" id="1.1.1.1"/>
    </reaction>
</comment>
<evidence type="ECO:0000256" key="5">
    <source>
        <dbReference type="ARBA" id="ARBA00022833"/>
    </source>
</evidence>
<evidence type="ECO:0000256" key="6">
    <source>
        <dbReference type="ARBA" id="ARBA00023002"/>
    </source>
</evidence>
<keyword evidence="17" id="KW-1185">Reference proteome</keyword>
<keyword evidence="5 14" id="KW-0862">Zinc</keyword>
<dbReference type="GO" id="GO:0005829">
    <property type="term" value="C:cytosol"/>
    <property type="evidence" value="ECO:0007669"/>
    <property type="project" value="TreeGrafter"/>
</dbReference>
<evidence type="ECO:0000256" key="4">
    <source>
        <dbReference type="ARBA" id="ARBA00022723"/>
    </source>
</evidence>
<dbReference type="RefSeq" id="WP_034734215.1">
    <property type="nucleotide sequence ID" value="NZ_JPIN01000017.1"/>
</dbReference>
<evidence type="ECO:0000256" key="7">
    <source>
        <dbReference type="ARBA" id="ARBA00023027"/>
    </source>
</evidence>
<evidence type="ECO:0000256" key="3">
    <source>
        <dbReference type="ARBA" id="ARBA00021865"/>
    </source>
</evidence>
<evidence type="ECO:0000256" key="1">
    <source>
        <dbReference type="ARBA" id="ARBA00001947"/>
    </source>
</evidence>
<dbReference type="GO" id="GO:0106322">
    <property type="term" value="F:S-(hydroxymethyl)glutathione dehydrogenase (NAD+) activity"/>
    <property type="evidence" value="ECO:0007669"/>
    <property type="project" value="RHEA"/>
</dbReference>
<dbReference type="Gene3D" id="3.90.180.10">
    <property type="entry name" value="Medium-chain alcohol dehydrogenases, catalytic domain"/>
    <property type="match status" value="1"/>
</dbReference>
<evidence type="ECO:0000256" key="2">
    <source>
        <dbReference type="ARBA" id="ARBA00010902"/>
    </source>
</evidence>
<dbReference type="OrthoDB" id="9770544at2"/>
<dbReference type="GO" id="GO:0106321">
    <property type="term" value="F:S-(hydroxymethyl)glutathione dehydrogenase (NADP+) activity"/>
    <property type="evidence" value="ECO:0007669"/>
    <property type="project" value="RHEA"/>
</dbReference>
<sequence>MTQTIKSKAAIAWGPKQPLSIEEVDVMPPQAGEVRIRVIASGVCHTDAFTLSGEDPEGIFPTILGHEGGGIVESVGEGVTSLKVGDHVIPLYTPECGECKFCTSGKTNLCGKIRETQGKGLMPDGTTRFSLNGEPIYHYMGCSTFSEYTVLPEISLAKVNKEAPLEEVCLLGCGVTTGMGAVMNTAKVEEGATVAIFGMGGIGLSAVIGATMAKASRIIAIDINESKFELARQLGATDCINPKDYDKPIQEVIVELTDGGVDYSFECIGNVDVMRSALECCHKGWGESVVIGVAGAGQEISTRPFQLVTGRVWKGSAFGGVKGRSELPDIVERYMQGEFKLNDFITHTMGLENINKAFDLMHEGKSIRTVIHYDK</sequence>
<dbReference type="NCBIfam" id="TIGR02818">
    <property type="entry name" value="adh_III_F_hyde"/>
    <property type="match status" value="1"/>
</dbReference>
<dbReference type="PANTHER" id="PTHR43880:SF12">
    <property type="entry name" value="ALCOHOL DEHYDROGENASE CLASS-3"/>
    <property type="match status" value="1"/>
</dbReference>
<dbReference type="InterPro" id="IPR014183">
    <property type="entry name" value="ADH_3"/>
</dbReference>
<dbReference type="GO" id="GO:0008270">
    <property type="term" value="F:zinc ion binding"/>
    <property type="evidence" value="ECO:0007669"/>
    <property type="project" value="InterPro"/>
</dbReference>
<dbReference type="PROSITE" id="PS00059">
    <property type="entry name" value="ADH_ZINC"/>
    <property type="match status" value="1"/>
</dbReference>
<dbReference type="GO" id="GO:0004022">
    <property type="term" value="F:alcohol dehydrogenase (NAD+) activity"/>
    <property type="evidence" value="ECO:0007669"/>
    <property type="project" value="UniProtKB-EC"/>
</dbReference>
<dbReference type="InterPro" id="IPR013149">
    <property type="entry name" value="ADH-like_C"/>
</dbReference>
<comment type="similarity">
    <text evidence="2 14">Belongs to the zinc-containing alcohol dehydrogenase family. Class-III subfamily.</text>
</comment>
<gene>
    <name evidence="16" type="ORF">IDAT_12530</name>
</gene>
<dbReference type="FunFam" id="3.40.50.720:FF:000003">
    <property type="entry name" value="S-(hydroxymethyl)glutathione dehydrogenase"/>
    <property type="match status" value="1"/>
</dbReference>
<dbReference type="InterPro" id="IPR002328">
    <property type="entry name" value="ADH_Zn_CS"/>
</dbReference>
<comment type="cofactor">
    <cofactor evidence="1 14">
        <name>Zn(2+)</name>
        <dbReference type="ChEBI" id="CHEBI:29105"/>
    </cofactor>
</comment>
<dbReference type="InterPro" id="IPR011032">
    <property type="entry name" value="GroES-like_sf"/>
</dbReference>
<evidence type="ECO:0000256" key="13">
    <source>
        <dbReference type="ARBA" id="ARBA00049243"/>
    </source>
</evidence>
<dbReference type="Pfam" id="PF08240">
    <property type="entry name" value="ADH_N"/>
    <property type="match status" value="1"/>
</dbReference>
<name>A0A094IPR8_9GAMM</name>
<evidence type="ECO:0000256" key="12">
    <source>
        <dbReference type="ARBA" id="ARBA00049164"/>
    </source>
</evidence>
<dbReference type="Proteomes" id="UP000053718">
    <property type="component" value="Unassembled WGS sequence"/>
</dbReference>
<feature type="domain" description="Enoyl reductase (ER)" evidence="15">
    <location>
        <begin position="14"/>
        <end position="371"/>
    </location>
</feature>
<keyword evidence="4 14" id="KW-0479">Metal-binding</keyword>
<evidence type="ECO:0000313" key="16">
    <source>
        <dbReference type="EMBL" id="KFZ27824.1"/>
    </source>
</evidence>
<evidence type="ECO:0000256" key="10">
    <source>
        <dbReference type="ARBA" id="ARBA00048110"/>
    </source>
</evidence>
<dbReference type="SUPFAM" id="SSF51735">
    <property type="entry name" value="NAD(P)-binding Rossmann-fold domains"/>
    <property type="match status" value="1"/>
</dbReference>
<dbReference type="SMART" id="SM00829">
    <property type="entry name" value="PKS_ER"/>
    <property type="match status" value="1"/>
</dbReference>
<dbReference type="PANTHER" id="PTHR43880">
    <property type="entry name" value="ALCOHOL DEHYDROGENASE"/>
    <property type="match status" value="1"/>
</dbReference>
<evidence type="ECO:0000256" key="14">
    <source>
        <dbReference type="RuleBase" id="RU362016"/>
    </source>
</evidence>
<protein>
    <recommendedName>
        <fullName evidence="3 14">S-(hydroxymethyl)glutathione dehydrogenase</fullName>
        <ecNumber evidence="14">1.1.1.284</ecNumber>
    </recommendedName>
</protein>
<dbReference type="InterPro" id="IPR013154">
    <property type="entry name" value="ADH-like_N"/>
</dbReference>
<dbReference type="SUPFAM" id="SSF50129">
    <property type="entry name" value="GroES-like"/>
    <property type="match status" value="2"/>
</dbReference>
<evidence type="ECO:0000256" key="11">
    <source>
        <dbReference type="ARBA" id="ARBA00048942"/>
    </source>
</evidence>
<dbReference type="InterPro" id="IPR036291">
    <property type="entry name" value="NAD(P)-bd_dom_sf"/>
</dbReference>
<comment type="catalytic activity">
    <reaction evidence="9">
        <text>S-(hydroxymethyl)glutathione + NADP(+) = S-formylglutathione + NADPH + H(+)</text>
        <dbReference type="Rhea" id="RHEA:19981"/>
        <dbReference type="ChEBI" id="CHEBI:15378"/>
        <dbReference type="ChEBI" id="CHEBI:57688"/>
        <dbReference type="ChEBI" id="CHEBI:57783"/>
        <dbReference type="ChEBI" id="CHEBI:58349"/>
        <dbReference type="ChEBI" id="CHEBI:58758"/>
        <dbReference type="EC" id="1.1.1.284"/>
    </reaction>
</comment>
<dbReference type="Gene3D" id="3.40.50.720">
    <property type="entry name" value="NAD(P)-binding Rossmann-like Domain"/>
    <property type="match status" value="1"/>
</dbReference>
<dbReference type="FunFam" id="3.90.180.10:FF:000001">
    <property type="entry name" value="S-(hydroxymethyl)glutathione dehydrogenase"/>
    <property type="match status" value="1"/>
</dbReference>
<comment type="function">
    <text evidence="8">Has high formaldehyde dehydrogenase activity in the presence of glutathione and catalyzes the oxidation of normal alcohols in a reaction that is not GSH-dependent. In addition, hemithiolacetals other than those formed from GSH, including omega-thiol fatty acids, also are substrates. Also acts as a S-nitroso-glutathione reductase by catalyzing the NADH-dependent reduction of S-nitrosoglutathione.</text>
</comment>
<reference evidence="16 17" key="1">
    <citation type="submission" date="2014-06" db="EMBL/GenBank/DDBJ databases">
        <title>Draft genome sequence of Idiomarina sp. MCCC 1A10513.</title>
        <authorList>
            <person name="Du J."/>
            <person name="Lai Q."/>
            <person name="Shao Z."/>
        </authorList>
    </citation>
    <scope>NUCLEOTIDE SEQUENCE [LARGE SCALE GENOMIC DNA]</scope>
    <source>
        <strain evidence="16 17">MCCC 1A10513</strain>
    </source>
</reference>
<evidence type="ECO:0000256" key="8">
    <source>
        <dbReference type="ARBA" id="ARBA00045226"/>
    </source>
</evidence>
<dbReference type="STRING" id="1517416.IDAT_12530"/>
<dbReference type="AlphaFoldDB" id="A0A094IPR8"/>
<dbReference type="GO" id="GO:0046294">
    <property type="term" value="P:formaldehyde catabolic process"/>
    <property type="evidence" value="ECO:0007669"/>
    <property type="project" value="InterPro"/>
</dbReference>
<comment type="caution">
    <text evidence="16">The sequence shown here is derived from an EMBL/GenBank/DDBJ whole genome shotgun (WGS) entry which is preliminary data.</text>
</comment>
<evidence type="ECO:0000259" key="15">
    <source>
        <dbReference type="SMART" id="SM00829"/>
    </source>
</evidence>